<evidence type="ECO:0000259" key="4">
    <source>
        <dbReference type="PROSITE" id="PS50932"/>
    </source>
</evidence>
<dbReference type="Gene3D" id="3.40.50.2300">
    <property type="match status" value="2"/>
</dbReference>
<evidence type="ECO:0000313" key="5">
    <source>
        <dbReference type="EMBL" id="MBO0476149.1"/>
    </source>
</evidence>
<dbReference type="CDD" id="cd01392">
    <property type="entry name" value="HTH_LacI"/>
    <property type="match status" value="1"/>
</dbReference>
<dbReference type="SUPFAM" id="SSF53822">
    <property type="entry name" value="Periplasmic binding protein-like I"/>
    <property type="match status" value="1"/>
</dbReference>
<keyword evidence="2 5" id="KW-0238">DNA-binding</keyword>
<comment type="caution">
    <text evidence="5">The sequence shown here is derived from an EMBL/GenBank/DDBJ whole genome shotgun (WGS) entry which is preliminary data.</text>
</comment>
<organism evidence="5 6">
    <name type="scientific">Candidatus Vagococcus giribetii</name>
    <dbReference type="NCBI Taxonomy" id="2230876"/>
    <lineage>
        <taxon>Bacteria</taxon>
        <taxon>Bacillati</taxon>
        <taxon>Bacillota</taxon>
        <taxon>Bacilli</taxon>
        <taxon>Lactobacillales</taxon>
        <taxon>Enterococcaceae</taxon>
        <taxon>Vagococcus</taxon>
    </lineage>
</organism>
<feature type="domain" description="HTH lacI-type" evidence="4">
    <location>
        <begin position="4"/>
        <end position="59"/>
    </location>
</feature>
<dbReference type="Proteomes" id="UP000664857">
    <property type="component" value="Unassembled WGS sequence"/>
</dbReference>
<evidence type="ECO:0000256" key="3">
    <source>
        <dbReference type="ARBA" id="ARBA00023163"/>
    </source>
</evidence>
<dbReference type="EMBL" id="JAFLVX010000011">
    <property type="protein sequence ID" value="MBO0476149.1"/>
    <property type="molecule type" value="Genomic_DNA"/>
</dbReference>
<evidence type="ECO:0000313" key="6">
    <source>
        <dbReference type="Proteomes" id="UP000664857"/>
    </source>
</evidence>
<dbReference type="Pfam" id="PF00532">
    <property type="entry name" value="Peripla_BP_1"/>
    <property type="match status" value="1"/>
</dbReference>
<dbReference type="Pfam" id="PF00356">
    <property type="entry name" value="LacI"/>
    <property type="match status" value="1"/>
</dbReference>
<evidence type="ECO:0000256" key="1">
    <source>
        <dbReference type="ARBA" id="ARBA00023015"/>
    </source>
</evidence>
<dbReference type="SUPFAM" id="SSF47413">
    <property type="entry name" value="lambda repressor-like DNA-binding domains"/>
    <property type="match status" value="1"/>
</dbReference>
<keyword evidence="6" id="KW-1185">Reference proteome</keyword>
<dbReference type="InterPro" id="IPR001761">
    <property type="entry name" value="Peripla_BP/Lac1_sug-bd_dom"/>
</dbReference>
<evidence type="ECO:0000256" key="2">
    <source>
        <dbReference type="ARBA" id="ARBA00023125"/>
    </source>
</evidence>
<dbReference type="PANTHER" id="PTHR30146">
    <property type="entry name" value="LACI-RELATED TRANSCRIPTIONAL REPRESSOR"/>
    <property type="match status" value="1"/>
</dbReference>
<dbReference type="Gene3D" id="1.10.260.40">
    <property type="entry name" value="lambda repressor-like DNA-binding domains"/>
    <property type="match status" value="1"/>
</dbReference>
<dbReference type="InterPro" id="IPR028082">
    <property type="entry name" value="Peripla_BP_I"/>
</dbReference>
<protein>
    <submittedName>
        <fullName evidence="5">LacI family DNA-binding transcriptional regulator</fullName>
    </submittedName>
</protein>
<reference evidence="5 6" key="1">
    <citation type="submission" date="2021-03" db="EMBL/GenBank/DDBJ databases">
        <title>Enterococcal diversity collection.</title>
        <authorList>
            <person name="Gilmore M.S."/>
            <person name="Schwartzman J."/>
            <person name="Van Tyne D."/>
            <person name="Martin M."/>
            <person name="Earl A.M."/>
            <person name="Manson A.L."/>
            <person name="Straub T."/>
            <person name="Salamzade R."/>
            <person name="Saavedra J."/>
            <person name="Lebreton F."/>
            <person name="Prichula J."/>
            <person name="Schaufler K."/>
            <person name="Gaca A."/>
            <person name="Sgardioli B."/>
            <person name="Wagenaar J."/>
            <person name="Strong T."/>
        </authorList>
    </citation>
    <scope>NUCLEOTIDE SEQUENCE [LARGE SCALE GENOMIC DNA]</scope>
    <source>
        <strain evidence="5 6">DIV0080</strain>
    </source>
</reference>
<sequence length="340" mass="38463">MKKVTIKEIAERCQVSPATVSLVLNNKTKEIGKNTVERVKKVAEEMGYERNQVARSLVTKKSETIAVVVPDVSNMFYASIIKAVSKVASEQMYSVIVCDTDNDVEEERRQLKLLENKMIDGILLASRNSEKLLAIYPNKRRLPIVILDEHNDNLHDNVYVVASNYVKSGYDMANYLIEKGHQNIFCFGGVIGSTNSIHREKGIRQALEDHDLPYSKKQIVLADYKMKKAYSIAKTLDVERYTAFICFNDLMAYGVMKAFLERGIKVPEDVSVVCFDNDTSFSLVSELSQYTVTSINQDERQIGRVAMTLLIEALEGKKIDKKLHLLSSNWFIGSTVKDIN</sequence>
<gene>
    <name evidence="5" type="ORF">DOK76_03645</name>
</gene>
<keyword evidence="3" id="KW-0804">Transcription</keyword>
<proteinExistence type="predicted"/>
<dbReference type="RefSeq" id="WP_206965063.1">
    <property type="nucleotide sequence ID" value="NZ_JAFLVX010000011.1"/>
</dbReference>
<dbReference type="CDD" id="cd06267">
    <property type="entry name" value="PBP1_LacI_sugar_binding-like"/>
    <property type="match status" value="1"/>
</dbReference>
<name>A0ABS3HR06_9ENTE</name>
<dbReference type="PROSITE" id="PS50932">
    <property type="entry name" value="HTH_LACI_2"/>
    <property type="match status" value="1"/>
</dbReference>
<dbReference type="PANTHER" id="PTHR30146:SF109">
    <property type="entry name" value="HTH-TYPE TRANSCRIPTIONAL REGULATOR GALS"/>
    <property type="match status" value="1"/>
</dbReference>
<dbReference type="InterPro" id="IPR010982">
    <property type="entry name" value="Lambda_DNA-bd_dom_sf"/>
</dbReference>
<dbReference type="SMART" id="SM00354">
    <property type="entry name" value="HTH_LACI"/>
    <property type="match status" value="1"/>
</dbReference>
<dbReference type="InterPro" id="IPR000843">
    <property type="entry name" value="HTH_LacI"/>
</dbReference>
<keyword evidence="1" id="KW-0805">Transcription regulation</keyword>
<dbReference type="GO" id="GO:0003677">
    <property type="term" value="F:DNA binding"/>
    <property type="evidence" value="ECO:0007669"/>
    <property type="project" value="UniProtKB-KW"/>
</dbReference>
<accession>A0ABS3HR06</accession>